<dbReference type="Gene3D" id="2.70.98.50">
    <property type="entry name" value="putative glycoside hydrolase family protein from bacillus halodurans"/>
    <property type="match status" value="1"/>
</dbReference>
<dbReference type="PANTHER" id="PTHR31084">
    <property type="entry name" value="ALPHA-L-FUCOSIDASE 2"/>
    <property type="match status" value="1"/>
</dbReference>
<dbReference type="InterPro" id="IPR016518">
    <property type="entry name" value="Alpha-L-fucosidase"/>
</dbReference>
<keyword evidence="6" id="KW-1185">Reference proteome</keyword>
<feature type="domain" description="Alpha fucosidase A-like C-terminal" evidence="3">
    <location>
        <begin position="766"/>
        <end position="823"/>
    </location>
</feature>
<name>A0A1H5KXS7_9MICO</name>
<reference evidence="6" key="1">
    <citation type="submission" date="2016-10" db="EMBL/GenBank/DDBJ databases">
        <authorList>
            <person name="Varghese N."/>
            <person name="Submissions S."/>
        </authorList>
    </citation>
    <scope>NUCLEOTIDE SEQUENCE [LARGE SCALE GENOMIC DNA]</scope>
    <source>
        <strain evidence="6">DSM 21368</strain>
    </source>
</reference>
<dbReference type="GO" id="GO:0004560">
    <property type="term" value="F:alpha-L-fucosidase activity"/>
    <property type="evidence" value="ECO:0007669"/>
    <property type="project" value="InterPro"/>
</dbReference>
<feature type="compositionally biased region" description="Polar residues" evidence="1">
    <location>
        <begin position="20"/>
        <end position="29"/>
    </location>
</feature>
<evidence type="ECO:0000259" key="3">
    <source>
        <dbReference type="Pfam" id="PF21307"/>
    </source>
</evidence>
<evidence type="ECO:0000256" key="1">
    <source>
        <dbReference type="SAM" id="MobiDB-lite"/>
    </source>
</evidence>
<evidence type="ECO:0000259" key="2">
    <source>
        <dbReference type="Pfam" id="PF14498"/>
    </source>
</evidence>
<dbReference type="InterPro" id="IPR013780">
    <property type="entry name" value="Glyco_hydro_b"/>
</dbReference>
<dbReference type="InterPro" id="IPR054363">
    <property type="entry name" value="GH95_cat"/>
</dbReference>
<gene>
    <name evidence="5" type="ORF">SAMN04488554_2508</name>
</gene>
<accession>A0A1H5KXS7</accession>
<evidence type="ECO:0000259" key="4">
    <source>
        <dbReference type="Pfam" id="PF22124"/>
    </source>
</evidence>
<dbReference type="Gene3D" id="2.60.40.1180">
    <property type="entry name" value="Golgi alpha-mannosidase II"/>
    <property type="match status" value="1"/>
</dbReference>
<dbReference type="EMBL" id="FNTX01000002">
    <property type="protein sequence ID" value="SEE69642.1"/>
    <property type="molecule type" value="Genomic_DNA"/>
</dbReference>
<dbReference type="PIRSF" id="PIRSF007663">
    <property type="entry name" value="UCP007663"/>
    <property type="match status" value="1"/>
</dbReference>
<dbReference type="STRING" id="648782.SAMN04488554_2508"/>
<dbReference type="InterPro" id="IPR008928">
    <property type="entry name" value="6-hairpin_glycosidase_sf"/>
</dbReference>
<dbReference type="SUPFAM" id="SSF48208">
    <property type="entry name" value="Six-hairpin glycosidases"/>
    <property type="match status" value="1"/>
</dbReference>
<dbReference type="GO" id="GO:0005975">
    <property type="term" value="P:carbohydrate metabolic process"/>
    <property type="evidence" value="ECO:0007669"/>
    <property type="project" value="InterPro"/>
</dbReference>
<organism evidence="5 6">
    <name type="scientific">Ruania alba</name>
    <dbReference type="NCBI Taxonomy" id="648782"/>
    <lineage>
        <taxon>Bacteria</taxon>
        <taxon>Bacillati</taxon>
        <taxon>Actinomycetota</taxon>
        <taxon>Actinomycetes</taxon>
        <taxon>Micrococcales</taxon>
        <taxon>Ruaniaceae</taxon>
        <taxon>Ruania</taxon>
    </lineage>
</organism>
<feature type="region of interest" description="Disordered" evidence="1">
    <location>
        <begin position="1"/>
        <end position="29"/>
    </location>
</feature>
<dbReference type="Gene3D" id="1.50.10.10">
    <property type="match status" value="1"/>
</dbReference>
<feature type="domain" description="Glycosyl hydrolase family 95 catalytic" evidence="4">
    <location>
        <begin position="336"/>
        <end position="754"/>
    </location>
</feature>
<protein>
    <submittedName>
        <fullName evidence="5">Alpha-L-fucosidase 2</fullName>
    </submittedName>
</protein>
<dbReference type="Pfam" id="PF14498">
    <property type="entry name" value="Glyco_hyd_65N_2"/>
    <property type="match status" value="1"/>
</dbReference>
<dbReference type="InterPro" id="IPR027414">
    <property type="entry name" value="GH95_N_dom"/>
</dbReference>
<dbReference type="Pfam" id="PF21307">
    <property type="entry name" value="Glyco_hydro_95_C"/>
    <property type="match status" value="1"/>
</dbReference>
<proteinExistence type="predicted"/>
<dbReference type="PANTHER" id="PTHR31084:SF0">
    <property type="entry name" value="ALPHA-L-FUCOSIDASE 2"/>
    <property type="match status" value="1"/>
</dbReference>
<sequence length="842" mass="91269">MGVLRLTSPPHLPSDPARPRSSSQKVDLTVSTTNDGHTLWYTTPARAWQETLLLGNGRLGASVWGGVEHEVIDLNEDTLWTGEPGYEPNPKAPAALPEVRRLLLTGEYARAQELAADSLGGIGGTGMYMPLGRLTLDLPFGEVSGYRRQLDLNTATAQVTFTHEGVTYRREVFASHPAGALVVRLSADRPGMVSLRASLSSQLRHETGTVTGNVSSATAGAAVGSVVGATSTVVRMHGRAPMRSYNYSGQTREPEYDNGPQPRGMRWEARLAAVAEGGTLSADGTDVVIAEGCDAVTLVVAARTSYNGPGASPSRAGQDEKVLVAGDVRNAVGQDYETLRRAHVRDHAELFGRVHLDLGRSAAEALPTDERVAAYVAGSGADPGLAALYYQFGRYILIATSRPGSQPANLQGVWNPSINPAWGSNWTINCNAQINYWPVEVANLAECHEPLLELTRELSENGAQVASDHYSARGWVSHQGTDIWRYAQPVGSNPQWSNFVASNAWLCQHLWEHYAFSGDLDELRRFWPVIRDAAAFHLDMLVAEPERGWLVTAPDINFENIWVAPDGSTGSLAMGTTPTTQMVRELFTNVLAAADALGESPELAEEIEAALPRLAPMQISPTTGQLQEYLQDWGRQMKAEVLSSWGAVCSAQIHPRRTPGLAAALRRIFDTERWWEEKEDPLKGPCLGSWEGGFQSMTYARLGDGDAALRVFDLHLQKAVQPNLGSKFIGHAPNNPMFQIDGNLGQTSAVNEMLLQSHVHEGGVYELNLLPALPGQWADGEVRGLRGRGGFEVDLRWRGGALESATVRSVTGTTTRVRYGERTQDVTLAPGEQIELDGGLMV</sequence>
<dbReference type="AlphaFoldDB" id="A0A1H5KXS7"/>
<evidence type="ECO:0000313" key="6">
    <source>
        <dbReference type="Proteomes" id="UP000199220"/>
    </source>
</evidence>
<dbReference type="Proteomes" id="UP000199220">
    <property type="component" value="Unassembled WGS sequence"/>
</dbReference>
<dbReference type="InterPro" id="IPR049053">
    <property type="entry name" value="AFCA-like_C"/>
</dbReference>
<dbReference type="InterPro" id="IPR012341">
    <property type="entry name" value="6hp_glycosidase-like_sf"/>
</dbReference>
<dbReference type="Pfam" id="PF22124">
    <property type="entry name" value="Glyco_hydro_95_cat"/>
    <property type="match status" value="1"/>
</dbReference>
<feature type="domain" description="Glycosyl hydrolase family 95 N-terminal" evidence="2">
    <location>
        <begin position="39"/>
        <end position="307"/>
    </location>
</feature>
<evidence type="ECO:0000313" key="5">
    <source>
        <dbReference type="EMBL" id="SEE69642.1"/>
    </source>
</evidence>